<dbReference type="RefSeq" id="WP_049939486.1">
    <property type="nucleotide sequence ID" value="NC_007426.1"/>
</dbReference>
<feature type="transmembrane region" description="Helical" evidence="1">
    <location>
        <begin position="34"/>
        <end position="57"/>
    </location>
</feature>
<feature type="transmembrane region" description="Helical" evidence="1">
    <location>
        <begin position="122"/>
        <end position="142"/>
    </location>
</feature>
<protein>
    <recommendedName>
        <fullName evidence="4">DUF1109 domain-containing protein</fullName>
    </recommendedName>
</protein>
<dbReference type="HOGENOM" id="CLU_989038_0_0_2"/>
<evidence type="ECO:0008006" key="4">
    <source>
        <dbReference type="Google" id="ProtNLM"/>
    </source>
</evidence>
<dbReference type="EMBL" id="CR936257">
    <property type="protein sequence ID" value="CAI49017.2"/>
    <property type="molecule type" value="Genomic_DNA"/>
</dbReference>
<accession>A0A1U7EVH0</accession>
<dbReference type="EnsemblBacteria" id="CAI49017">
    <property type="protein sequence ID" value="CAI49017"/>
    <property type="gene ID" value="NP_1852A"/>
</dbReference>
<name>A0A1U7EVH0_NATPD</name>
<organism evidence="2 3">
    <name type="scientific">Natronomonas pharaonis (strain ATCC 35678 / DSM 2160 / CIP 103997 / JCM 8858 / NBRC 14720 / NCIMB 2260 / Gabara)</name>
    <name type="common">Halobacterium pharaonis</name>
    <dbReference type="NCBI Taxonomy" id="348780"/>
    <lineage>
        <taxon>Archaea</taxon>
        <taxon>Methanobacteriati</taxon>
        <taxon>Methanobacteriota</taxon>
        <taxon>Stenosarchaea group</taxon>
        <taxon>Halobacteria</taxon>
        <taxon>Halobacteriales</taxon>
        <taxon>Natronomonadaceae</taxon>
        <taxon>Natronomonas</taxon>
    </lineage>
</organism>
<keyword evidence="1" id="KW-0812">Transmembrane</keyword>
<dbReference type="OrthoDB" id="236970at2157"/>
<keyword evidence="1" id="KW-1133">Transmembrane helix</keyword>
<reference evidence="2 3" key="1">
    <citation type="journal article" date="2005" name="Genome Res.">
        <title>Living with two extremes: conclusions from the genome sequence of Natronomonas pharaonis.</title>
        <authorList>
            <person name="Falb M."/>
            <person name="Pfeiffer F."/>
            <person name="Palm P."/>
            <person name="Rodewald K."/>
            <person name="Hickmann V."/>
            <person name="Tittor J."/>
            <person name="Oesterhelt D."/>
        </authorList>
    </citation>
    <scope>NUCLEOTIDE SEQUENCE [LARGE SCALE GENOMIC DNA]</scope>
    <source>
        <strain evidence="3">ATCC 35678 / DSM 2160 / CIP 103997 / JCM 8858 / NBRC 14720 / NCIMB 2260 / Gabara</strain>
    </source>
</reference>
<evidence type="ECO:0000256" key="1">
    <source>
        <dbReference type="SAM" id="Phobius"/>
    </source>
</evidence>
<gene>
    <name evidence="2" type="ordered locus">NP_1852A</name>
</gene>
<keyword evidence="3" id="KW-1185">Reference proteome</keyword>
<evidence type="ECO:0000313" key="3">
    <source>
        <dbReference type="Proteomes" id="UP000002698"/>
    </source>
</evidence>
<dbReference type="Proteomes" id="UP000002698">
    <property type="component" value="Chromosome"/>
</dbReference>
<proteinExistence type="predicted"/>
<feature type="transmembrane region" description="Helical" evidence="1">
    <location>
        <begin position="91"/>
        <end position="110"/>
    </location>
</feature>
<keyword evidence="1" id="KW-0472">Membrane</keyword>
<feature type="transmembrane region" description="Helical" evidence="1">
    <location>
        <begin position="64"/>
        <end position="85"/>
    </location>
</feature>
<evidence type="ECO:0000313" key="2">
    <source>
        <dbReference type="EMBL" id="CAI49017.2"/>
    </source>
</evidence>
<dbReference type="KEGG" id="nph:NP_1852A"/>
<dbReference type="eggNOG" id="arCOG06332">
    <property type="taxonomic scope" value="Archaea"/>
</dbReference>
<sequence>MNFNIDGGKLLYVLGVLFAFAALLYFVSDVVFGLSITVTALLLFVAFVAFLVAGLAIDRDALDVVAYAISGLSYAVFLGYVTARYGLGETGIFLLLAASAGLFVGLGYGVRQQSLDIDRRTAAYVAVVLVAVGVVFIGADLATGDVEYTVEMQDETTISVTDEHVERDRPRVTADLWTVTATNPSPFTRPVDLPSARGCLSGVAEFGDETFPVRYEPRSFGTPDRLDGGAERTHTLTGSVPVVADDPGERTYAVERAESCDVSHDEPTIVVVFEDDTAVAV</sequence>
<dbReference type="AlphaFoldDB" id="A0A1U7EVH0"/>
<feature type="transmembrane region" description="Helical" evidence="1">
    <location>
        <begin position="10"/>
        <end position="28"/>
    </location>
</feature>
<dbReference type="GeneID" id="3701277"/>